<accession>A0ABV8TDQ3</accession>
<evidence type="ECO:0000256" key="1">
    <source>
        <dbReference type="SAM" id="MobiDB-lite"/>
    </source>
</evidence>
<sequence length="94" mass="10033">MGLLVGRERQDASATHAVTSGPDPRLAAPPVQLTATAHTSLARRNRTGPPVAPVAPKATESLLREFLDAMSALEADLARRWVGSESRTVFSRSE</sequence>
<feature type="compositionally biased region" description="Basic and acidic residues" evidence="1">
    <location>
        <begin position="1"/>
        <end position="11"/>
    </location>
</feature>
<organism evidence="2 3">
    <name type="scientific">Streptomyces andamanensis</name>
    <dbReference type="NCBI Taxonomy" id="1565035"/>
    <lineage>
        <taxon>Bacteria</taxon>
        <taxon>Bacillati</taxon>
        <taxon>Actinomycetota</taxon>
        <taxon>Actinomycetes</taxon>
        <taxon>Kitasatosporales</taxon>
        <taxon>Streptomycetaceae</taxon>
        <taxon>Streptomyces</taxon>
    </lineage>
</organism>
<dbReference type="EMBL" id="JBHSDP010000013">
    <property type="protein sequence ID" value="MFC4328752.1"/>
    <property type="molecule type" value="Genomic_DNA"/>
</dbReference>
<feature type="region of interest" description="Disordered" evidence="1">
    <location>
        <begin position="1"/>
        <end position="28"/>
    </location>
</feature>
<proteinExistence type="predicted"/>
<name>A0ABV8TDQ3_9ACTN</name>
<dbReference type="RefSeq" id="WP_381739040.1">
    <property type="nucleotide sequence ID" value="NZ_JBHSDP010000013.1"/>
</dbReference>
<protein>
    <submittedName>
        <fullName evidence="2">Uncharacterized protein</fullName>
    </submittedName>
</protein>
<evidence type="ECO:0000313" key="3">
    <source>
        <dbReference type="Proteomes" id="UP001595824"/>
    </source>
</evidence>
<reference evidence="3" key="1">
    <citation type="journal article" date="2019" name="Int. J. Syst. Evol. Microbiol.">
        <title>The Global Catalogue of Microorganisms (GCM) 10K type strain sequencing project: providing services to taxonomists for standard genome sequencing and annotation.</title>
        <authorList>
            <consortium name="The Broad Institute Genomics Platform"/>
            <consortium name="The Broad Institute Genome Sequencing Center for Infectious Disease"/>
            <person name="Wu L."/>
            <person name="Ma J."/>
        </authorList>
    </citation>
    <scope>NUCLEOTIDE SEQUENCE [LARGE SCALE GENOMIC DNA]</scope>
    <source>
        <strain evidence="3">PCU 347</strain>
    </source>
</reference>
<gene>
    <name evidence="2" type="ORF">ACFPC0_13085</name>
</gene>
<keyword evidence="3" id="KW-1185">Reference proteome</keyword>
<evidence type="ECO:0000313" key="2">
    <source>
        <dbReference type="EMBL" id="MFC4328752.1"/>
    </source>
</evidence>
<comment type="caution">
    <text evidence="2">The sequence shown here is derived from an EMBL/GenBank/DDBJ whole genome shotgun (WGS) entry which is preliminary data.</text>
</comment>
<dbReference type="Proteomes" id="UP001595824">
    <property type="component" value="Unassembled WGS sequence"/>
</dbReference>